<accession>R0MD44</accession>
<sequence>MGEGVFCCKCVKFDHKNLVFKFHGKKFMKGFDERFEVFSVHFKHPYKIFM</sequence>
<evidence type="ECO:0000313" key="1">
    <source>
        <dbReference type="EMBL" id="EOB11975.1"/>
    </source>
</evidence>
<dbReference type="EMBL" id="KB909516">
    <property type="protein sequence ID" value="EOB11975.1"/>
    <property type="molecule type" value="Genomic_DNA"/>
</dbReference>
<proteinExistence type="predicted"/>
<dbReference type="Proteomes" id="UP000016927">
    <property type="component" value="Unassembled WGS sequence"/>
</dbReference>
<name>R0MD44_NOSB1</name>
<keyword evidence="2" id="KW-1185">Reference proteome</keyword>
<organism evidence="1 2">
    <name type="scientific">Nosema bombycis (strain CQ1 / CVCC 102059)</name>
    <name type="common">Microsporidian parasite</name>
    <name type="synonym">Pebrine of silkworm</name>
    <dbReference type="NCBI Taxonomy" id="578461"/>
    <lineage>
        <taxon>Eukaryota</taxon>
        <taxon>Fungi</taxon>
        <taxon>Fungi incertae sedis</taxon>
        <taxon>Microsporidia</taxon>
        <taxon>Nosematidae</taxon>
        <taxon>Nosema</taxon>
    </lineage>
</organism>
<dbReference type="VEuPathDB" id="MicrosporidiaDB:NBO_609g0002"/>
<reference evidence="1 2" key="1">
    <citation type="journal article" date="2013" name="BMC Genomics">
        <title>Comparative genomics of parasitic silkworm microsporidia reveal an association between genome expansion and host adaptation.</title>
        <authorList>
            <person name="Pan G."/>
            <person name="Xu J."/>
            <person name="Li T."/>
            <person name="Xia Q."/>
            <person name="Liu S.L."/>
            <person name="Zhang G."/>
            <person name="Li S."/>
            <person name="Li C."/>
            <person name="Liu H."/>
            <person name="Yang L."/>
            <person name="Liu T."/>
            <person name="Zhang X."/>
            <person name="Wu Z."/>
            <person name="Fan W."/>
            <person name="Dang X."/>
            <person name="Xiang H."/>
            <person name="Tao M."/>
            <person name="Li Y."/>
            <person name="Hu J."/>
            <person name="Li Z."/>
            <person name="Lin L."/>
            <person name="Luo J."/>
            <person name="Geng L."/>
            <person name="Wang L."/>
            <person name="Long M."/>
            <person name="Wan Y."/>
            <person name="He N."/>
            <person name="Zhang Z."/>
            <person name="Lu C."/>
            <person name="Keeling P.J."/>
            <person name="Wang J."/>
            <person name="Xiang Z."/>
            <person name="Zhou Z."/>
        </authorList>
    </citation>
    <scope>NUCLEOTIDE SEQUENCE [LARGE SCALE GENOMIC DNA]</scope>
    <source>
        <strain evidence="2">CQ1 / CVCC 102059</strain>
    </source>
</reference>
<dbReference type="AlphaFoldDB" id="R0MD44"/>
<gene>
    <name evidence="1" type="ORF">NBO_609g0002</name>
</gene>
<dbReference type="HOGENOM" id="CLU_3125502_0_0_1"/>
<protein>
    <submittedName>
        <fullName evidence="1">Uncharacterized protein</fullName>
    </submittedName>
</protein>
<evidence type="ECO:0000313" key="2">
    <source>
        <dbReference type="Proteomes" id="UP000016927"/>
    </source>
</evidence>